<dbReference type="GO" id="GO:0006351">
    <property type="term" value="P:DNA-templated transcription"/>
    <property type="evidence" value="ECO:0007669"/>
    <property type="project" value="InterPro"/>
</dbReference>
<protein>
    <recommendedName>
        <fullName evidence="7">Zn(2)-C6 fungal-type domain-containing protein</fullName>
    </recommendedName>
</protein>
<keyword evidence="4" id="KW-0238">DNA-binding</keyword>
<dbReference type="InterPro" id="IPR050613">
    <property type="entry name" value="Sec_Metabolite_Reg"/>
</dbReference>
<keyword evidence="3" id="KW-0805">Transcription regulation</keyword>
<dbReference type="AlphaFoldDB" id="A0A5N5WTY5"/>
<dbReference type="SMART" id="SM00066">
    <property type="entry name" value="GAL4"/>
    <property type="match status" value="1"/>
</dbReference>
<keyword evidence="5" id="KW-0804">Transcription</keyword>
<organism evidence="8 9">
    <name type="scientific">Aspergillus leporis</name>
    <dbReference type="NCBI Taxonomy" id="41062"/>
    <lineage>
        <taxon>Eukaryota</taxon>
        <taxon>Fungi</taxon>
        <taxon>Dikarya</taxon>
        <taxon>Ascomycota</taxon>
        <taxon>Pezizomycotina</taxon>
        <taxon>Eurotiomycetes</taxon>
        <taxon>Eurotiomycetidae</taxon>
        <taxon>Eurotiales</taxon>
        <taxon>Aspergillaceae</taxon>
        <taxon>Aspergillus</taxon>
        <taxon>Aspergillus subgen. Circumdati</taxon>
    </lineage>
</organism>
<dbReference type="CDD" id="cd00067">
    <property type="entry name" value="GAL4"/>
    <property type="match status" value="1"/>
</dbReference>
<dbReference type="GO" id="GO:0000981">
    <property type="term" value="F:DNA-binding transcription factor activity, RNA polymerase II-specific"/>
    <property type="evidence" value="ECO:0007669"/>
    <property type="project" value="InterPro"/>
</dbReference>
<keyword evidence="6" id="KW-0539">Nucleus</keyword>
<dbReference type="PROSITE" id="PS00463">
    <property type="entry name" value="ZN2_CY6_FUNGAL_1"/>
    <property type="match status" value="1"/>
</dbReference>
<dbReference type="InterPro" id="IPR036864">
    <property type="entry name" value="Zn2-C6_fun-type_DNA-bd_sf"/>
</dbReference>
<dbReference type="OrthoDB" id="3014581at2759"/>
<gene>
    <name evidence="8" type="ORF">BDV29DRAFT_197857</name>
</gene>
<dbReference type="Proteomes" id="UP000326565">
    <property type="component" value="Unassembled WGS sequence"/>
</dbReference>
<dbReference type="EMBL" id="ML732295">
    <property type="protein sequence ID" value="KAB8070664.1"/>
    <property type="molecule type" value="Genomic_DNA"/>
</dbReference>
<evidence type="ECO:0000259" key="7">
    <source>
        <dbReference type="PROSITE" id="PS50048"/>
    </source>
</evidence>
<evidence type="ECO:0000256" key="5">
    <source>
        <dbReference type="ARBA" id="ARBA00023163"/>
    </source>
</evidence>
<reference evidence="8 9" key="1">
    <citation type="submission" date="2019-04" db="EMBL/GenBank/DDBJ databases">
        <title>Friends and foes A comparative genomics study of 23 Aspergillus species from section Flavi.</title>
        <authorList>
            <consortium name="DOE Joint Genome Institute"/>
            <person name="Kjaerbolling I."/>
            <person name="Vesth T."/>
            <person name="Frisvad J.C."/>
            <person name="Nybo J.L."/>
            <person name="Theobald S."/>
            <person name="Kildgaard S."/>
            <person name="Isbrandt T."/>
            <person name="Kuo A."/>
            <person name="Sato A."/>
            <person name="Lyhne E.K."/>
            <person name="Kogle M.E."/>
            <person name="Wiebenga A."/>
            <person name="Kun R.S."/>
            <person name="Lubbers R.J."/>
            <person name="Makela M.R."/>
            <person name="Barry K."/>
            <person name="Chovatia M."/>
            <person name="Clum A."/>
            <person name="Daum C."/>
            <person name="Haridas S."/>
            <person name="He G."/>
            <person name="LaButti K."/>
            <person name="Lipzen A."/>
            <person name="Mondo S."/>
            <person name="Riley R."/>
            <person name="Salamov A."/>
            <person name="Simmons B.A."/>
            <person name="Magnuson J.K."/>
            <person name="Henrissat B."/>
            <person name="Mortensen U.H."/>
            <person name="Larsen T.O."/>
            <person name="Devries R.P."/>
            <person name="Grigoriev I.V."/>
            <person name="Machida M."/>
            <person name="Baker S.E."/>
            <person name="Andersen M.R."/>
        </authorList>
    </citation>
    <scope>NUCLEOTIDE SEQUENCE [LARGE SCALE GENOMIC DNA]</scope>
    <source>
        <strain evidence="8 9">CBS 151.66</strain>
    </source>
</reference>
<dbReference type="GO" id="GO:0003677">
    <property type="term" value="F:DNA binding"/>
    <property type="evidence" value="ECO:0007669"/>
    <property type="project" value="UniProtKB-KW"/>
</dbReference>
<accession>A0A5N5WTY5</accession>
<dbReference type="InterPro" id="IPR007219">
    <property type="entry name" value="XnlR_reg_dom"/>
</dbReference>
<sequence>MTTQRRRPRQVPVSCHLCRTMKLKCNRERPCSNCMTRGVTCERAHGMSIATTRAQQQPMTTLSIAIWLPPKNEALCLLERYAEYITFLHHVVHIPSVRLLLDDGYKKLSLGHNVAPGHIALLLSIFASTAYTLEASTADPLFLNQANATNCAISWTKATLDTLDNSRRNLQGSVEDVQATILLSFIIFNLEGFSLRFRTLSCSALIMARDLSLHRIDADSCAKKESSVQLEIKRRIWWHMVSTDWLLSLSGGPQEGTYLIHPEHMRVNHPRNIDDVDLEHPDPGYSLPLSQPTAMTYYMLRIRLAEITRSVVDVLPPSTSDWGTVDYNTIISLDREFIDFLRDIPLFLRHDETSCEQSHEINRQYPQLAFQRYIIASTFHSRRFKLHQPFLTRMSLDQRYEYSRNVCLQSARSIIDMSKFLQQDTGFLSSVHVRLATLLSIFFLATAVLVIDMCINKEDDNEGQRQEVMDACLVLKQAEETSPVAGRFLRSLIDILHKYQIQVAPEVIPQPEPTGTIFCSSRASLCFIDLGSSGFVTDWDDLFSALDARII</sequence>
<evidence type="ECO:0000256" key="3">
    <source>
        <dbReference type="ARBA" id="ARBA00023015"/>
    </source>
</evidence>
<evidence type="ECO:0000313" key="9">
    <source>
        <dbReference type="Proteomes" id="UP000326565"/>
    </source>
</evidence>
<evidence type="ECO:0000256" key="4">
    <source>
        <dbReference type="ARBA" id="ARBA00023125"/>
    </source>
</evidence>
<name>A0A5N5WTY5_9EURO</name>
<dbReference type="GO" id="GO:0009893">
    <property type="term" value="P:positive regulation of metabolic process"/>
    <property type="evidence" value="ECO:0007669"/>
    <property type="project" value="UniProtKB-ARBA"/>
</dbReference>
<dbReference type="Gene3D" id="4.10.240.10">
    <property type="entry name" value="Zn(2)-C6 fungal-type DNA-binding domain"/>
    <property type="match status" value="1"/>
</dbReference>
<dbReference type="SUPFAM" id="SSF57701">
    <property type="entry name" value="Zn2/Cys6 DNA-binding domain"/>
    <property type="match status" value="1"/>
</dbReference>
<dbReference type="PANTHER" id="PTHR31001:SF90">
    <property type="entry name" value="CENTROMERE DNA-BINDING PROTEIN COMPLEX CBF3 SUBUNIT B"/>
    <property type="match status" value="1"/>
</dbReference>
<dbReference type="CDD" id="cd12148">
    <property type="entry name" value="fungal_TF_MHR"/>
    <property type="match status" value="1"/>
</dbReference>
<dbReference type="PANTHER" id="PTHR31001">
    <property type="entry name" value="UNCHARACTERIZED TRANSCRIPTIONAL REGULATORY PROTEIN"/>
    <property type="match status" value="1"/>
</dbReference>
<dbReference type="InterPro" id="IPR001138">
    <property type="entry name" value="Zn2Cys6_DnaBD"/>
</dbReference>
<proteinExistence type="predicted"/>
<evidence type="ECO:0000256" key="2">
    <source>
        <dbReference type="ARBA" id="ARBA00022723"/>
    </source>
</evidence>
<evidence type="ECO:0000313" key="8">
    <source>
        <dbReference type="EMBL" id="KAB8070664.1"/>
    </source>
</evidence>
<dbReference type="Pfam" id="PF04082">
    <property type="entry name" value="Fungal_trans"/>
    <property type="match status" value="1"/>
</dbReference>
<evidence type="ECO:0000256" key="1">
    <source>
        <dbReference type="ARBA" id="ARBA00004123"/>
    </source>
</evidence>
<dbReference type="Pfam" id="PF00172">
    <property type="entry name" value="Zn_clus"/>
    <property type="match status" value="1"/>
</dbReference>
<comment type="subcellular location">
    <subcellularLocation>
        <location evidence="1">Nucleus</location>
    </subcellularLocation>
</comment>
<keyword evidence="9" id="KW-1185">Reference proteome</keyword>
<dbReference type="GO" id="GO:0008270">
    <property type="term" value="F:zinc ion binding"/>
    <property type="evidence" value="ECO:0007669"/>
    <property type="project" value="InterPro"/>
</dbReference>
<feature type="domain" description="Zn(2)-C6 fungal-type" evidence="7">
    <location>
        <begin position="14"/>
        <end position="41"/>
    </location>
</feature>
<dbReference type="PROSITE" id="PS50048">
    <property type="entry name" value="ZN2_CY6_FUNGAL_2"/>
    <property type="match status" value="1"/>
</dbReference>
<keyword evidence="2" id="KW-0479">Metal-binding</keyword>
<evidence type="ECO:0000256" key="6">
    <source>
        <dbReference type="ARBA" id="ARBA00023242"/>
    </source>
</evidence>
<dbReference type="GO" id="GO:0005634">
    <property type="term" value="C:nucleus"/>
    <property type="evidence" value="ECO:0007669"/>
    <property type="project" value="UniProtKB-SubCell"/>
</dbReference>